<evidence type="ECO:0000313" key="5">
    <source>
        <dbReference type="EMBL" id="OCB86669.1"/>
    </source>
</evidence>
<dbReference type="PROSITE" id="PS00061">
    <property type="entry name" value="ADH_SHORT"/>
    <property type="match status" value="1"/>
</dbReference>
<dbReference type="InterPro" id="IPR036291">
    <property type="entry name" value="NAD(P)-bd_dom_sf"/>
</dbReference>
<dbReference type="Pfam" id="PF00106">
    <property type="entry name" value="adh_short"/>
    <property type="match status" value="1"/>
</dbReference>
<protein>
    <submittedName>
        <fullName evidence="5">NAD-binding protein</fullName>
    </submittedName>
</protein>
<evidence type="ECO:0000256" key="3">
    <source>
        <dbReference type="ARBA" id="ARBA00023002"/>
    </source>
</evidence>
<dbReference type="SUPFAM" id="SSF51735">
    <property type="entry name" value="NAD(P)-binding Rossmann-fold domains"/>
    <property type="match status" value="1"/>
</dbReference>
<feature type="domain" description="AB hydrolase-1" evidence="4">
    <location>
        <begin position="366"/>
        <end position="486"/>
    </location>
</feature>
<dbReference type="PANTHER" id="PTHR43008">
    <property type="entry name" value="BENZIL REDUCTASE"/>
    <property type="match status" value="1"/>
</dbReference>
<dbReference type="GO" id="GO:0016616">
    <property type="term" value="F:oxidoreductase activity, acting on the CH-OH group of donors, NAD or NADP as acceptor"/>
    <property type="evidence" value="ECO:0007669"/>
    <property type="project" value="UniProtKB-ARBA"/>
</dbReference>
<evidence type="ECO:0000313" key="6">
    <source>
        <dbReference type="Proteomes" id="UP000757232"/>
    </source>
</evidence>
<evidence type="ECO:0000259" key="4">
    <source>
        <dbReference type="Pfam" id="PF00561"/>
    </source>
</evidence>
<organism evidence="5 6">
    <name type="scientific">Sanghuangporus baumii</name>
    <name type="common">Phellinus baumii</name>
    <dbReference type="NCBI Taxonomy" id="108892"/>
    <lineage>
        <taxon>Eukaryota</taxon>
        <taxon>Fungi</taxon>
        <taxon>Dikarya</taxon>
        <taxon>Basidiomycota</taxon>
        <taxon>Agaricomycotina</taxon>
        <taxon>Agaricomycetes</taxon>
        <taxon>Hymenochaetales</taxon>
        <taxon>Hymenochaetaceae</taxon>
        <taxon>Sanghuangporus</taxon>
    </lineage>
</organism>
<dbReference type="CDD" id="cd05233">
    <property type="entry name" value="SDR_c"/>
    <property type="match status" value="1"/>
</dbReference>
<dbReference type="InterPro" id="IPR029058">
    <property type="entry name" value="AB_hydrolase_fold"/>
</dbReference>
<dbReference type="Gene3D" id="3.40.50.720">
    <property type="entry name" value="NAD(P)-binding Rossmann-like Domain"/>
    <property type="match status" value="1"/>
</dbReference>
<comment type="similarity">
    <text evidence="1">Belongs to the short-chain dehydrogenases/reductases (SDR) family.</text>
</comment>
<comment type="caution">
    <text evidence="5">The sequence shown here is derived from an EMBL/GenBank/DDBJ whole genome shotgun (WGS) entry which is preliminary data.</text>
</comment>
<dbReference type="Gene3D" id="3.40.50.1820">
    <property type="entry name" value="alpha/beta hydrolase"/>
    <property type="match status" value="1"/>
</dbReference>
<dbReference type="Pfam" id="PF00561">
    <property type="entry name" value="Abhydrolase_1"/>
    <property type="match status" value="1"/>
</dbReference>
<dbReference type="GO" id="GO:0050664">
    <property type="term" value="F:oxidoreductase activity, acting on NAD(P)H, oxygen as acceptor"/>
    <property type="evidence" value="ECO:0007669"/>
    <property type="project" value="TreeGrafter"/>
</dbReference>
<dbReference type="InterPro" id="IPR020904">
    <property type="entry name" value="Sc_DH/Rdtase_CS"/>
</dbReference>
<evidence type="ECO:0000256" key="2">
    <source>
        <dbReference type="ARBA" id="ARBA00022857"/>
    </source>
</evidence>
<dbReference type="InterPro" id="IPR000073">
    <property type="entry name" value="AB_hydrolase_1"/>
</dbReference>
<dbReference type="PRINTS" id="PR00081">
    <property type="entry name" value="GDHRDH"/>
</dbReference>
<proteinExistence type="inferred from homology"/>
<dbReference type="Proteomes" id="UP000757232">
    <property type="component" value="Unassembled WGS sequence"/>
</dbReference>
<reference evidence="5" key="1">
    <citation type="submission" date="2016-06" db="EMBL/GenBank/DDBJ databases">
        <title>Draft Genome sequence of the fungus Inonotus baumii.</title>
        <authorList>
            <person name="Zhu H."/>
            <person name="Lin W."/>
        </authorList>
    </citation>
    <scope>NUCLEOTIDE SEQUENCE</scope>
    <source>
        <strain evidence="5">821</strain>
    </source>
</reference>
<dbReference type="EMBL" id="LNZH02000199">
    <property type="protein sequence ID" value="OCB86669.1"/>
    <property type="molecule type" value="Genomic_DNA"/>
</dbReference>
<dbReference type="OrthoDB" id="6431331at2759"/>
<keyword evidence="2" id="KW-0521">NADP</keyword>
<evidence type="ECO:0000256" key="1">
    <source>
        <dbReference type="ARBA" id="ARBA00006484"/>
    </source>
</evidence>
<dbReference type="AlphaFoldDB" id="A0A9Q5HVJ9"/>
<gene>
    <name evidence="5" type="ORF">A7U60_g6127</name>
</gene>
<accession>A0A9Q5HVJ9</accession>
<dbReference type="PANTHER" id="PTHR43008:SF7">
    <property type="entry name" value="SHORT CHAIN DEHYDROGENASE_REDUCTASE (AFU_ORTHOLOGUE AFUA_2G00830)"/>
    <property type="match status" value="1"/>
</dbReference>
<name>A0A9Q5HVJ9_SANBA</name>
<dbReference type="PRINTS" id="PR00080">
    <property type="entry name" value="SDRFAMILY"/>
</dbReference>
<dbReference type="SUPFAM" id="SSF53474">
    <property type="entry name" value="alpha/beta-Hydrolases"/>
    <property type="match status" value="1"/>
</dbReference>
<dbReference type="InterPro" id="IPR002347">
    <property type="entry name" value="SDR_fam"/>
</dbReference>
<keyword evidence="6" id="KW-1185">Reference proteome</keyword>
<sequence length="659" mass="73066">MVFMDGRGVSPLRAPVTPYKQEAMSPIDKELHPVIHAGRVAVITGAASGIGRAAAIELAKQGLRIALADVSEEQLKEAGKEVAAITGEANVLVVRTDVSHFEDVVKLKEKVLDTWGEVAVLLNNAGIGLRGSSWSGLDNWKKIFDVNLFGTRLSRTSSYLVHDSTRESNLLPSVHVSNSSVIINTGSKQGITNPPGNAAYNASKAAVKALTEQLSHELRETPGVKLTAHLFVPGWTFTGIGGSTASREKPTGAWTPQETVLYMLDKVRAGDFYIICPDNETRPAVDALRVLWAAGDVAEGRPALSRWHPQYKPLFEDYMRENLANLKNTIAMSSFKEYESTYTDCPSGARIFSYHKEYQETDSSLPVLVLLHGYPQNNLLFKDFVDEIPKKWRVLVPDLPGYGNSTKPVSPDSRAHSKREWAKDIVHVVDALFGAGTPIIAFGHDRGARLAYRLALDYGVERVRGAACLDIVPTINVWDAMRLERDHLETRHSHHWITLSAPRPLPETMISADRQRFYYEYMITSWAGPGMKDPSLEWIQDSVNPYLDSKRGYDRSAAACEDYRAGATHDVDDDKISGINPLTRPATGAPPLFHCPLLILYSHHLGRRFDVGGIWRNLSHPDKVTVHQVGDETTGHFIVNERQGETGELLRDWLDTLQL</sequence>
<keyword evidence="3" id="KW-0560">Oxidoreductase</keyword>